<dbReference type="Pfam" id="PF07702">
    <property type="entry name" value="UTRA"/>
    <property type="match status" value="1"/>
</dbReference>
<dbReference type="Proteomes" id="UP001596110">
    <property type="component" value="Unassembled WGS sequence"/>
</dbReference>
<organism evidence="5 6">
    <name type="scientific">Streptococcus caledonicus</name>
    <dbReference type="NCBI Taxonomy" id="2614158"/>
    <lineage>
        <taxon>Bacteria</taxon>
        <taxon>Bacillati</taxon>
        <taxon>Bacillota</taxon>
        <taxon>Bacilli</taxon>
        <taxon>Lactobacillales</taxon>
        <taxon>Streptococcaceae</taxon>
        <taxon>Streptococcus</taxon>
    </lineage>
</organism>
<comment type="caution">
    <text evidence="5">The sequence shown here is derived from an EMBL/GenBank/DDBJ whole genome shotgun (WGS) entry which is preliminary data.</text>
</comment>
<dbReference type="Gene3D" id="3.40.1410.10">
    <property type="entry name" value="Chorismate lyase-like"/>
    <property type="match status" value="1"/>
</dbReference>
<proteinExistence type="predicted"/>
<dbReference type="PROSITE" id="PS50949">
    <property type="entry name" value="HTH_GNTR"/>
    <property type="match status" value="1"/>
</dbReference>
<evidence type="ECO:0000313" key="6">
    <source>
        <dbReference type="Proteomes" id="UP001596110"/>
    </source>
</evidence>
<dbReference type="PRINTS" id="PR00035">
    <property type="entry name" value="HTHGNTR"/>
</dbReference>
<dbReference type="CDD" id="cd07377">
    <property type="entry name" value="WHTH_GntR"/>
    <property type="match status" value="1"/>
</dbReference>
<dbReference type="SMART" id="SM00345">
    <property type="entry name" value="HTH_GNTR"/>
    <property type="match status" value="1"/>
</dbReference>
<reference evidence="6" key="1">
    <citation type="journal article" date="2019" name="Int. J. Syst. Evol. Microbiol.">
        <title>The Global Catalogue of Microorganisms (GCM) 10K type strain sequencing project: providing services to taxonomists for standard genome sequencing and annotation.</title>
        <authorList>
            <consortium name="The Broad Institute Genomics Platform"/>
            <consortium name="The Broad Institute Genome Sequencing Center for Infectious Disease"/>
            <person name="Wu L."/>
            <person name="Ma J."/>
        </authorList>
    </citation>
    <scope>NUCLEOTIDE SEQUENCE [LARGE SCALE GENOMIC DNA]</scope>
    <source>
        <strain evidence="6">DT43</strain>
    </source>
</reference>
<keyword evidence="3" id="KW-0804">Transcription</keyword>
<name>A0ABW0UCM4_9STRE</name>
<evidence type="ECO:0000256" key="3">
    <source>
        <dbReference type="ARBA" id="ARBA00023163"/>
    </source>
</evidence>
<sequence>MFSLKKEKPLYLQLVDTLELDIRNSMSPNDKLLSERELTETYQVSRITVRQALQELEKRGLVYKMQGKGTYVSEIKEPAVDLGNVYSFTDEMKKLGKQPVTKTLSFSIVKATEHIARELKIELGAEVYELERLRLADDIPMMLERSYLPVIQFVGLNKEILSQKPLYQIVEEDYGERIRVAEEEFFASIALNHEAKLLEIKKGAPVLHLVRKTYNAKNKIIEFTFSIARADQFRYKVSHFRD</sequence>
<dbReference type="EMBL" id="JBHSOJ010000015">
    <property type="protein sequence ID" value="MFC5630743.1"/>
    <property type="molecule type" value="Genomic_DNA"/>
</dbReference>
<dbReference type="InterPro" id="IPR036388">
    <property type="entry name" value="WH-like_DNA-bd_sf"/>
</dbReference>
<keyword evidence="2" id="KW-0238">DNA-binding</keyword>
<dbReference type="RefSeq" id="WP_156806118.1">
    <property type="nucleotide sequence ID" value="NZ_JBHSOJ010000015.1"/>
</dbReference>
<dbReference type="InterPro" id="IPR011663">
    <property type="entry name" value="UTRA"/>
</dbReference>
<gene>
    <name evidence="5" type="ORF">ACFPQ3_03880</name>
</gene>
<evidence type="ECO:0000259" key="4">
    <source>
        <dbReference type="PROSITE" id="PS50949"/>
    </source>
</evidence>
<dbReference type="InterPro" id="IPR050679">
    <property type="entry name" value="Bact_HTH_transcr_reg"/>
</dbReference>
<dbReference type="Gene3D" id="1.10.10.10">
    <property type="entry name" value="Winged helix-like DNA-binding domain superfamily/Winged helix DNA-binding domain"/>
    <property type="match status" value="1"/>
</dbReference>
<keyword evidence="1" id="KW-0805">Transcription regulation</keyword>
<feature type="domain" description="HTH gntR-type" evidence="4">
    <location>
        <begin position="8"/>
        <end position="75"/>
    </location>
</feature>
<keyword evidence="6" id="KW-1185">Reference proteome</keyword>
<evidence type="ECO:0000256" key="1">
    <source>
        <dbReference type="ARBA" id="ARBA00023015"/>
    </source>
</evidence>
<dbReference type="SUPFAM" id="SSF46785">
    <property type="entry name" value="Winged helix' DNA-binding domain"/>
    <property type="match status" value="1"/>
</dbReference>
<protein>
    <submittedName>
        <fullName evidence="5">GntR family transcriptional regulator</fullName>
    </submittedName>
</protein>
<dbReference type="InterPro" id="IPR000524">
    <property type="entry name" value="Tscrpt_reg_HTH_GntR"/>
</dbReference>
<dbReference type="SUPFAM" id="SSF64288">
    <property type="entry name" value="Chorismate lyase-like"/>
    <property type="match status" value="1"/>
</dbReference>
<evidence type="ECO:0000313" key="5">
    <source>
        <dbReference type="EMBL" id="MFC5630743.1"/>
    </source>
</evidence>
<dbReference type="PANTHER" id="PTHR44846:SF1">
    <property type="entry name" value="MANNOSYL-D-GLYCERATE TRANSPORT_METABOLISM SYSTEM REPRESSOR MNGR-RELATED"/>
    <property type="match status" value="1"/>
</dbReference>
<dbReference type="InterPro" id="IPR036390">
    <property type="entry name" value="WH_DNA-bd_sf"/>
</dbReference>
<dbReference type="Pfam" id="PF00392">
    <property type="entry name" value="GntR"/>
    <property type="match status" value="1"/>
</dbReference>
<accession>A0ABW0UCM4</accession>
<dbReference type="SMART" id="SM00866">
    <property type="entry name" value="UTRA"/>
    <property type="match status" value="1"/>
</dbReference>
<dbReference type="PANTHER" id="PTHR44846">
    <property type="entry name" value="MANNOSYL-D-GLYCERATE TRANSPORT/METABOLISM SYSTEM REPRESSOR MNGR-RELATED"/>
    <property type="match status" value="1"/>
</dbReference>
<evidence type="ECO:0000256" key="2">
    <source>
        <dbReference type="ARBA" id="ARBA00023125"/>
    </source>
</evidence>
<dbReference type="InterPro" id="IPR028978">
    <property type="entry name" value="Chorismate_lyase_/UTRA_dom_sf"/>
</dbReference>